<dbReference type="EMBL" id="CAKKLH010000050">
    <property type="protein sequence ID" value="CAH0101056.1"/>
    <property type="molecule type" value="Genomic_DNA"/>
</dbReference>
<dbReference type="PANTHER" id="PTHR31540">
    <property type="entry name" value="CENTROSOMAL PROTEIN OF 131 KDA"/>
    <property type="match status" value="1"/>
</dbReference>
<keyword evidence="4" id="KW-1185">Reference proteome</keyword>
<dbReference type="GO" id="GO:0010824">
    <property type="term" value="P:regulation of centrosome duplication"/>
    <property type="evidence" value="ECO:0007669"/>
    <property type="project" value="TreeGrafter"/>
</dbReference>
<evidence type="ECO:0000256" key="1">
    <source>
        <dbReference type="SAM" id="Coils"/>
    </source>
</evidence>
<organism evidence="3 4">
    <name type="scientific">Daphnia galeata</name>
    <dbReference type="NCBI Taxonomy" id="27404"/>
    <lineage>
        <taxon>Eukaryota</taxon>
        <taxon>Metazoa</taxon>
        <taxon>Ecdysozoa</taxon>
        <taxon>Arthropoda</taxon>
        <taxon>Crustacea</taxon>
        <taxon>Branchiopoda</taxon>
        <taxon>Diplostraca</taxon>
        <taxon>Cladocera</taxon>
        <taxon>Anomopoda</taxon>
        <taxon>Daphniidae</taxon>
        <taxon>Daphnia</taxon>
    </lineage>
</organism>
<keyword evidence="1" id="KW-0175">Coiled coil</keyword>
<evidence type="ECO:0000313" key="4">
    <source>
        <dbReference type="Proteomes" id="UP000789390"/>
    </source>
</evidence>
<sequence length="954" mass="110785">MPIRFRNRTETNSNIVSVNKKKMSNITSNLHHKSDIKDFGLKGSNVQINFKVGSNRTSEALSTGKPLTISSFKSEDCLHASVQREKLAIRKILSDRPATAVISKRNPYSSLRRKVKSSTARDESSVIPSRDWIPPAAVSSQSWSSSVDSELATVGSFDTTTEASLEDKQSFAVFSSVSYDSPEPLVPDTTLQEINEPVFNQNSTLCNFKEPISSIVNSSHFRSDQSSRFEHYNNSRDDRSHEKDVPTTKHSESHQISNVASQSKNQSYSTPSLVKLSTEQASFKPESEKKLRNQPSFEVEGCVHSNVSVSETGNLSNLTNNSVVEFDGEKPSNYERFDVAIQKKESPMNNQDVKNDQVTNKEHNMLSEILNFLDDANSNIALTSSPLLAINSETESNAEGGFRKTGCEDVTKLHGMSITDLTEEILALQMLVQDKDNKLVVLERALQHQRELLARNVKTAKRELNLRCKAQKEEYESNTNRNFQFIQQLVEEKKLLAEKCEALATEMRQQTVKAEYERRVSDERHNAEIRRLKQALGKDQRCHQEKWLADRTEHIREATARGLEPELRRLMGQHQVELQSLRSIHQEELNRIEQAHLNKTVQQLNALREKMDNDREDACAKEREILRVKYDKQLDEMEAIHTSKFQRLQVEIERERARWLDEESRIKIQGEEKIRGLEEKRRREKIAAQQLLQAEIATLKQQNVEYLAQLKTKWEEEKIEEIRALKHHLEMNSNERERRLLENQRREREEEEIKFASKLSNELKKHHEQWKNLSENQLQRMRDKNAEEIKELDQAESELRNKLMEVRRSLAERDEELAALRLTLFQHVKENKDIKKNLEKFSVERSDLKNVLQKELEVEFFKIDEEKRKLQKELSQARSEHRIEINRKNSEIFHLSACHEKMLGDIHEKVKLAVAKKDDALAQIQEKFKIAICRCQHLEELLDRQQRDLLARKD</sequence>
<dbReference type="InterPro" id="IPR030465">
    <property type="entry name" value="CEP131"/>
</dbReference>
<evidence type="ECO:0008006" key="5">
    <source>
        <dbReference type="Google" id="ProtNLM"/>
    </source>
</evidence>
<comment type="caution">
    <text evidence="3">The sequence shown here is derived from an EMBL/GenBank/DDBJ whole genome shotgun (WGS) entry which is preliminary data.</text>
</comment>
<feature type="compositionally biased region" description="Polar residues" evidence="2">
    <location>
        <begin position="254"/>
        <end position="272"/>
    </location>
</feature>
<dbReference type="GO" id="GO:0035735">
    <property type="term" value="P:intraciliary transport involved in cilium assembly"/>
    <property type="evidence" value="ECO:0007669"/>
    <property type="project" value="InterPro"/>
</dbReference>
<accession>A0A8J2RBN5</accession>
<reference evidence="3" key="1">
    <citation type="submission" date="2021-11" db="EMBL/GenBank/DDBJ databases">
        <authorList>
            <person name="Schell T."/>
        </authorList>
    </citation>
    <scope>NUCLEOTIDE SEQUENCE</scope>
    <source>
        <strain evidence="3">M5</strain>
    </source>
</reference>
<dbReference type="GO" id="GO:0034451">
    <property type="term" value="C:centriolar satellite"/>
    <property type="evidence" value="ECO:0007669"/>
    <property type="project" value="TreeGrafter"/>
</dbReference>
<feature type="coiled-coil region" evidence="1">
    <location>
        <begin position="674"/>
        <end position="887"/>
    </location>
</feature>
<dbReference type="PANTHER" id="PTHR31540:SF1">
    <property type="entry name" value="CENTROSOMAL PROTEIN OF 131 KDA"/>
    <property type="match status" value="1"/>
</dbReference>
<feature type="compositionally biased region" description="Basic and acidic residues" evidence="2">
    <location>
        <begin position="221"/>
        <end position="253"/>
    </location>
</feature>
<dbReference type="OrthoDB" id="6357337at2759"/>
<proteinExistence type="predicted"/>
<feature type="region of interest" description="Disordered" evidence="2">
    <location>
        <begin position="219"/>
        <end position="272"/>
    </location>
</feature>
<dbReference type="Proteomes" id="UP000789390">
    <property type="component" value="Unassembled WGS sequence"/>
</dbReference>
<protein>
    <recommendedName>
        <fullName evidence="5">Centrosomal protein of 131 kDa</fullName>
    </recommendedName>
</protein>
<dbReference type="GO" id="GO:0005929">
    <property type="term" value="C:cilium"/>
    <property type="evidence" value="ECO:0007669"/>
    <property type="project" value="GOC"/>
</dbReference>
<dbReference type="AlphaFoldDB" id="A0A8J2RBN5"/>
<name>A0A8J2RBN5_9CRUS</name>
<evidence type="ECO:0000313" key="3">
    <source>
        <dbReference type="EMBL" id="CAH0101056.1"/>
    </source>
</evidence>
<gene>
    <name evidence="3" type="ORF">DGAL_LOCUS3355</name>
</gene>
<feature type="coiled-coil region" evidence="1">
    <location>
        <begin position="443"/>
        <end position="506"/>
    </location>
</feature>
<evidence type="ECO:0000256" key="2">
    <source>
        <dbReference type="SAM" id="MobiDB-lite"/>
    </source>
</evidence>